<dbReference type="Proteomes" id="UP000006039">
    <property type="component" value="Unassembled WGS sequence"/>
</dbReference>
<dbReference type="HOGENOM" id="CLU_994255_0_0_1"/>
<accession>J3PH66</accession>
<reference evidence="3" key="1">
    <citation type="submission" date="2010-07" db="EMBL/GenBank/DDBJ databases">
        <title>The genome sequence of Gaeumannomyces graminis var. tritici strain R3-111a-1.</title>
        <authorList>
            <consortium name="The Broad Institute Genome Sequencing Platform"/>
            <person name="Ma L.-J."/>
            <person name="Dead R."/>
            <person name="Young S."/>
            <person name="Zeng Q."/>
            <person name="Koehrsen M."/>
            <person name="Alvarado L."/>
            <person name="Berlin A."/>
            <person name="Chapman S.B."/>
            <person name="Chen Z."/>
            <person name="Freedman E."/>
            <person name="Gellesch M."/>
            <person name="Goldberg J."/>
            <person name="Griggs A."/>
            <person name="Gujja S."/>
            <person name="Heilman E.R."/>
            <person name="Heiman D."/>
            <person name="Hepburn T."/>
            <person name="Howarth C."/>
            <person name="Jen D."/>
            <person name="Larson L."/>
            <person name="Mehta T."/>
            <person name="Neiman D."/>
            <person name="Pearson M."/>
            <person name="Roberts A."/>
            <person name="Saif S."/>
            <person name="Shea T."/>
            <person name="Shenoy N."/>
            <person name="Sisk P."/>
            <person name="Stolte C."/>
            <person name="Sykes S."/>
            <person name="Walk T."/>
            <person name="White J."/>
            <person name="Yandava C."/>
            <person name="Haas B."/>
            <person name="Nusbaum C."/>
            <person name="Birren B."/>
        </authorList>
    </citation>
    <scope>NUCLEOTIDE SEQUENCE [LARGE SCALE GENOMIC DNA]</scope>
    <source>
        <strain evidence="3">R3-111a-1</strain>
    </source>
</reference>
<reference evidence="1" key="3">
    <citation type="submission" date="2010-09" db="EMBL/GenBank/DDBJ databases">
        <title>Annotation of Gaeumannomyces graminis var. tritici R3-111a-1.</title>
        <authorList>
            <consortium name="The Broad Institute Genome Sequencing Platform"/>
            <person name="Ma L.-J."/>
            <person name="Dead R."/>
            <person name="Young S.K."/>
            <person name="Zeng Q."/>
            <person name="Gargeya S."/>
            <person name="Fitzgerald M."/>
            <person name="Haas B."/>
            <person name="Abouelleil A."/>
            <person name="Alvarado L."/>
            <person name="Arachchi H.M."/>
            <person name="Berlin A."/>
            <person name="Brown A."/>
            <person name="Chapman S.B."/>
            <person name="Chen Z."/>
            <person name="Dunbar C."/>
            <person name="Freedman E."/>
            <person name="Gearin G."/>
            <person name="Gellesch M."/>
            <person name="Goldberg J."/>
            <person name="Griggs A."/>
            <person name="Gujja S."/>
            <person name="Heiman D."/>
            <person name="Howarth C."/>
            <person name="Larson L."/>
            <person name="Lui A."/>
            <person name="MacDonald P.J.P."/>
            <person name="Mehta T."/>
            <person name="Montmayeur A."/>
            <person name="Murphy C."/>
            <person name="Neiman D."/>
            <person name="Pearson M."/>
            <person name="Priest M."/>
            <person name="Roberts A."/>
            <person name="Saif S."/>
            <person name="Shea T."/>
            <person name="Shenoy N."/>
            <person name="Sisk P."/>
            <person name="Stolte C."/>
            <person name="Sykes S."/>
            <person name="Yandava C."/>
            <person name="Wortman J."/>
            <person name="Nusbaum C."/>
            <person name="Birren B."/>
        </authorList>
    </citation>
    <scope>NUCLEOTIDE SEQUENCE</scope>
    <source>
        <strain evidence="1">R3-111a-1</strain>
    </source>
</reference>
<evidence type="ECO:0000313" key="2">
    <source>
        <dbReference type="EnsemblFungi" id="EJT69226"/>
    </source>
</evidence>
<sequence length="280" mass="31362">MTSSILDLPEILLLIVEYADLPTISALARTRRHAWQVISNYEASISAHRLITFPVPPTGGVLSTKSVDGRDVLPRLSLDTVRELQRREQRISTMVRTEFLAANTTIPSQSRPRYLCRLERAAHLCDHISDLGCHCDGGECLETGLRGRQAQANFIKTLPAIDLAFLSELSWIGSIGWARSMGTTVNRDPDTKYKSLAFEEMVLRQGSAFLWGYALGSDEFRTRANKQILSGANEIEDWEVGVGDQLPSLRQTVIRTFMAHKGCEFKDVWTEFDATIVQCC</sequence>
<dbReference type="EnsemblFungi" id="EJT69226">
    <property type="protein sequence ID" value="EJT69226"/>
    <property type="gene ID" value="GGTG_12846"/>
</dbReference>
<gene>
    <name evidence="2" type="primary">20353304</name>
    <name evidence="1" type="ORF">GGTG_12846</name>
</gene>
<proteinExistence type="predicted"/>
<reference evidence="2" key="4">
    <citation type="journal article" date="2015" name="G3 (Bethesda)">
        <title>Genome sequences of three phytopathogenic species of the Magnaporthaceae family of fungi.</title>
        <authorList>
            <person name="Okagaki L.H."/>
            <person name="Nunes C.C."/>
            <person name="Sailsbery J."/>
            <person name="Clay B."/>
            <person name="Brown D."/>
            <person name="John T."/>
            <person name="Oh Y."/>
            <person name="Young N."/>
            <person name="Fitzgerald M."/>
            <person name="Haas B.J."/>
            <person name="Zeng Q."/>
            <person name="Young S."/>
            <person name="Adiconis X."/>
            <person name="Fan L."/>
            <person name="Levin J.Z."/>
            <person name="Mitchell T.K."/>
            <person name="Okubara P.A."/>
            <person name="Farman M.L."/>
            <person name="Kohn L.M."/>
            <person name="Birren B."/>
            <person name="Ma L.-J."/>
            <person name="Dean R.A."/>
        </authorList>
    </citation>
    <scope>NUCLEOTIDE SEQUENCE</scope>
    <source>
        <strain evidence="2">R3-111a-1</strain>
    </source>
</reference>
<dbReference type="GeneID" id="20353304"/>
<dbReference type="RefSeq" id="XP_009229011.1">
    <property type="nucleotide sequence ID" value="XM_009230747.1"/>
</dbReference>
<evidence type="ECO:0000313" key="3">
    <source>
        <dbReference type="Proteomes" id="UP000006039"/>
    </source>
</evidence>
<reference evidence="1" key="2">
    <citation type="submission" date="2010-07" db="EMBL/GenBank/DDBJ databases">
        <authorList>
            <consortium name="The Broad Institute Genome Sequencing Platform"/>
            <consortium name="Broad Institute Genome Sequencing Center for Infectious Disease"/>
            <person name="Ma L.-J."/>
            <person name="Dead R."/>
            <person name="Young S."/>
            <person name="Zeng Q."/>
            <person name="Koehrsen M."/>
            <person name="Alvarado L."/>
            <person name="Berlin A."/>
            <person name="Chapman S.B."/>
            <person name="Chen Z."/>
            <person name="Freedman E."/>
            <person name="Gellesch M."/>
            <person name="Goldberg J."/>
            <person name="Griggs A."/>
            <person name="Gujja S."/>
            <person name="Heilman E.R."/>
            <person name="Heiman D."/>
            <person name="Hepburn T."/>
            <person name="Howarth C."/>
            <person name="Jen D."/>
            <person name="Larson L."/>
            <person name="Mehta T."/>
            <person name="Neiman D."/>
            <person name="Pearson M."/>
            <person name="Roberts A."/>
            <person name="Saif S."/>
            <person name="Shea T."/>
            <person name="Shenoy N."/>
            <person name="Sisk P."/>
            <person name="Stolte C."/>
            <person name="Sykes S."/>
            <person name="Walk T."/>
            <person name="White J."/>
            <person name="Yandava C."/>
            <person name="Haas B."/>
            <person name="Nusbaum C."/>
            <person name="Birren B."/>
        </authorList>
    </citation>
    <scope>NUCLEOTIDE SEQUENCE</scope>
    <source>
        <strain evidence="1">R3-111a-1</strain>
    </source>
</reference>
<dbReference type="AlphaFoldDB" id="J3PH66"/>
<evidence type="ECO:0000313" key="1">
    <source>
        <dbReference type="EMBL" id="EJT69226.1"/>
    </source>
</evidence>
<dbReference type="eggNOG" id="ENOG502RR7C">
    <property type="taxonomic scope" value="Eukaryota"/>
</dbReference>
<organism evidence="1">
    <name type="scientific">Gaeumannomyces tritici (strain R3-111a-1)</name>
    <name type="common">Wheat and barley take-all root rot fungus</name>
    <name type="synonym">Gaeumannomyces graminis var. tritici</name>
    <dbReference type="NCBI Taxonomy" id="644352"/>
    <lineage>
        <taxon>Eukaryota</taxon>
        <taxon>Fungi</taxon>
        <taxon>Dikarya</taxon>
        <taxon>Ascomycota</taxon>
        <taxon>Pezizomycotina</taxon>
        <taxon>Sordariomycetes</taxon>
        <taxon>Sordariomycetidae</taxon>
        <taxon>Magnaporthales</taxon>
        <taxon>Magnaporthaceae</taxon>
        <taxon>Gaeumannomyces</taxon>
    </lineage>
</organism>
<reference evidence="2" key="5">
    <citation type="submission" date="2018-04" db="UniProtKB">
        <authorList>
            <consortium name="EnsemblFungi"/>
        </authorList>
    </citation>
    <scope>IDENTIFICATION</scope>
    <source>
        <strain evidence="2">R3-111a-1</strain>
    </source>
</reference>
<dbReference type="OrthoDB" id="4918043at2759"/>
<evidence type="ECO:0008006" key="4">
    <source>
        <dbReference type="Google" id="ProtNLM"/>
    </source>
</evidence>
<name>J3PH66_GAET3</name>
<protein>
    <recommendedName>
        <fullName evidence="4">F-box domain-containing protein</fullName>
    </recommendedName>
</protein>
<dbReference type="VEuPathDB" id="FungiDB:GGTG_12846"/>
<keyword evidence="3" id="KW-1185">Reference proteome</keyword>
<dbReference type="EMBL" id="GL385404">
    <property type="protein sequence ID" value="EJT69226.1"/>
    <property type="molecule type" value="Genomic_DNA"/>
</dbReference>
<dbReference type="STRING" id="644352.J3PH66"/>